<dbReference type="PROSITE" id="PS01124">
    <property type="entry name" value="HTH_ARAC_FAMILY_2"/>
    <property type="match status" value="1"/>
</dbReference>
<dbReference type="InterPro" id="IPR019734">
    <property type="entry name" value="TPR_rpt"/>
</dbReference>
<dbReference type="InterPro" id="IPR018062">
    <property type="entry name" value="HTH_AraC-typ_CS"/>
</dbReference>
<keyword evidence="5" id="KW-0472">Membrane</keyword>
<keyword evidence="3" id="KW-0804">Transcription</keyword>
<keyword evidence="1" id="KW-0805">Transcription regulation</keyword>
<dbReference type="PANTHER" id="PTHR43280">
    <property type="entry name" value="ARAC-FAMILY TRANSCRIPTIONAL REGULATOR"/>
    <property type="match status" value="1"/>
</dbReference>
<dbReference type="SMART" id="SM00028">
    <property type="entry name" value="TPR"/>
    <property type="match status" value="5"/>
</dbReference>
<gene>
    <name evidence="7" type="ORF">GCM10022393_08340</name>
</gene>
<sequence length="602" mass="70103">MNYKHLRSLTNISIHKIHYSAFIFLFLFFFKTHSQFPPKEINYKELVKQSNGVDQASLTAQLQLGYYFVYRGRNIDSTLYFIKQIQNYQAQLDMKQKATLLNLQGKYYLDKSELDSAGIYFDKSLNIANTVQYKEVMSDSRNGKAAIAIYSSNYEEAISWLLESIDILEGYGDEIEIAGYEYNIGMFYVFTKNYEKAKYYHFKSLKRLEKANGDVTQSAMRYGALCNIYLKEKKVDSAQFCLSKIRNNGDEKYNNYFFFKGEIALSKNENQEAIINFKKSLDLLGTYRQKETAIRHNRIAWAYLNLKQSDEALLSLNIADSLLKDHTFPSLKRKQDSLYFEVYQLLGDSENSLRYLKKYQESVNKSLPITKIQSANNTENKYQINKKEKIITEQSDIMNTYLSKNKILYAVIIVVSIGFGFLFISAYQKKKKLKKEKNFIELQYQELNKSNLALIEKLKKISENLNSTNTQIKSSRYKRSSLSDQQRREYMDLILNFMNTEKPYLNSELTQKELADQLNISTHYLSEVLNSNFGKNFYSFINLYRVEEAKRSLENDSENLTMLAIAYDAGFNSKASFNRVFKDVTGVTPSSYKNENIGTPDP</sequence>
<dbReference type="Pfam" id="PF12833">
    <property type="entry name" value="HTH_18"/>
    <property type="match status" value="1"/>
</dbReference>
<name>A0ABP7XC27_9FLAO</name>
<keyword evidence="8" id="KW-1185">Reference proteome</keyword>
<dbReference type="SMART" id="SM00342">
    <property type="entry name" value="HTH_ARAC"/>
    <property type="match status" value="1"/>
</dbReference>
<dbReference type="RefSeq" id="WP_344925036.1">
    <property type="nucleotide sequence ID" value="NZ_BAABCW010000002.1"/>
</dbReference>
<evidence type="ECO:0000256" key="5">
    <source>
        <dbReference type="SAM" id="Phobius"/>
    </source>
</evidence>
<feature type="transmembrane region" description="Helical" evidence="5">
    <location>
        <begin position="407"/>
        <end position="427"/>
    </location>
</feature>
<dbReference type="InterPro" id="IPR009057">
    <property type="entry name" value="Homeodomain-like_sf"/>
</dbReference>
<evidence type="ECO:0000256" key="3">
    <source>
        <dbReference type="ARBA" id="ARBA00023163"/>
    </source>
</evidence>
<evidence type="ECO:0000256" key="2">
    <source>
        <dbReference type="ARBA" id="ARBA00023125"/>
    </source>
</evidence>
<dbReference type="Gene3D" id="1.25.40.10">
    <property type="entry name" value="Tetratricopeptide repeat domain"/>
    <property type="match status" value="2"/>
</dbReference>
<evidence type="ECO:0000256" key="4">
    <source>
        <dbReference type="SAM" id="Coils"/>
    </source>
</evidence>
<dbReference type="Proteomes" id="UP001500459">
    <property type="component" value="Unassembled WGS sequence"/>
</dbReference>
<proteinExistence type="predicted"/>
<evidence type="ECO:0000313" key="8">
    <source>
        <dbReference type="Proteomes" id="UP001500459"/>
    </source>
</evidence>
<keyword evidence="2" id="KW-0238">DNA-binding</keyword>
<feature type="domain" description="HTH araC/xylS-type" evidence="6">
    <location>
        <begin position="492"/>
        <end position="595"/>
    </location>
</feature>
<dbReference type="SUPFAM" id="SSF48452">
    <property type="entry name" value="TPR-like"/>
    <property type="match status" value="2"/>
</dbReference>
<feature type="coiled-coil region" evidence="4">
    <location>
        <begin position="430"/>
        <end position="464"/>
    </location>
</feature>
<keyword evidence="4" id="KW-0175">Coiled coil</keyword>
<dbReference type="Gene3D" id="1.10.10.60">
    <property type="entry name" value="Homeodomain-like"/>
    <property type="match status" value="2"/>
</dbReference>
<dbReference type="SUPFAM" id="SSF46689">
    <property type="entry name" value="Homeodomain-like"/>
    <property type="match status" value="1"/>
</dbReference>
<dbReference type="PROSITE" id="PS00041">
    <property type="entry name" value="HTH_ARAC_FAMILY_1"/>
    <property type="match status" value="1"/>
</dbReference>
<keyword evidence="5" id="KW-0812">Transmembrane</keyword>
<protein>
    <recommendedName>
        <fullName evidence="6">HTH araC/xylS-type domain-containing protein</fullName>
    </recommendedName>
</protein>
<dbReference type="InterPro" id="IPR011990">
    <property type="entry name" value="TPR-like_helical_dom_sf"/>
</dbReference>
<evidence type="ECO:0000256" key="1">
    <source>
        <dbReference type="ARBA" id="ARBA00023015"/>
    </source>
</evidence>
<comment type="caution">
    <text evidence="7">The sequence shown here is derived from an EMBL/GenBank/DDBJ whole genome shotgun (WGS) entry which is preliminary data.</text>
</comment>
<dbReference type="EMBL" id="BAABCW010000002">
    <property type="protein sequence ID" value="GAA4110962.1"/>
    <property type="molecule type" value="Genomic_DNA"/>
</dbReference>
<evidence type="ECO:0000259" key="6">
    <source>
        <dbReference type="PROSITE" id="PS01124"/>
    </source>
</evidence>
<reference evidence="8" key="1">
    <citation type="journal article" date="2019" name="Int. J. Syst. Evol. Microbiol.">
        <title>The Global Catalogue of Microorganisms (GCM) 10K type strain sequencing project: providing services to taxonomists for standard genome sequencing and annotation.</title>
        <authorList>
            <consortium name="The Broad Institute Genomics Platform"/>
            <consortium name="The Broad Institute Genome Sequencing Center for Infectious Disease"/>
            <person name="Wu L."/>
            <person name="Ma J."/>
        </authorList>
    </citation>
    <scope>NUCLEOTIDE SEQUENCE [LARGE SCALE GENOMIC DNA]</scope>
    <source>
        <strain evidence="8">JCM 17106</strain>
    </source>
</reference>
<dbReference type="InterPro" id="IPR018060">
    <property type="entry name" value="HTH_AraC"/>
</dbReference>
<accession>A0ABP7XC27</accession>
<keyword evidence="5" id="KW-1133">Transmembrane helix</keyword>
<organism evidence="7 8">
    <name type="scientific">Aquimarina addita</name>
    <dbReference type="NCBI Taxonomy" id="870485"/>
    <lineage>
        <taxon>Bacteria</taxon>
        <taxon>Pseudomonadati</taxon>
        <taxon>Bacteroidota</taxon>
        <taxon>Flavobacteriia</taxon>
        <taxon>Flavobacteriales</taxon>
        <taxon>Flavobacteriaceae</taxon>
        <taxon>Aquimarina</taxon>
    </lineage>
</organism>
<dbReference type="PANTHER" id="PTHR43280:SF29">
    <property type="entry name" value="ARAC-FAMILY TRANSCRIPTIONAL REGULATOR"/>
    <property type="match status" value="1"/>
</dbReference>
<evidence type="ECO:0000313" key="7">
    <source>
        <dbReference type="EMBL" id="GAA4110962.1"/>
    </source>
</evidence>